<dbReference type="AlphaFoldDB" id="A0A8T1DFJ1"/>
<name>A0A8T1DFJ1_9STRA</name>
<feature type="compositionally biased region" description="Low complexity" evidence="1">
    <location>
        <begin position="300"/>
        <end position="337"/>
    </location>
</feature>
<comment type="caution">
    <text evidence="3">The sequence shown here is derived from an EMBL/GenBank/DDBJ whole genome shotgun (WGS) entry which is preliminary data.</text>
</comment>
<feature type="compositionally biased region" description="Low complexity" evidence="1">
    <location>
        <begin position="106"/>
        <end position="116"/>
    </location>
</feature>
<feature type="signal peptide" evidence="2">
    <location>
        <begin position="1"/>
        <end position="19"/>
    </location>
</feature>
<proteinExistence type="predicted"/>
<evidence type="ECO:0000256" key="2">
    <source>
        <dbReference type="SAM" id="SignalP"/>
    </source>
</evidence>
<feature type="compositionally biased region" description="Low complexity" evidence="1">
    <location>
        <begin position="176"/>
        <end position="248"/>
    </location>
</feature>
<keyword evidence="2" id="KW-0732">Signal</keyword>
<dbReference type="Proteomes" id="UP000736787">
    <property type="component" value="Unassembled WGS sequence"/>
</dbReference>
<dbReference type="EMBL" id="RCMK01000259">
    <property type="protein sequence ID" value="KAG2940337.1"/>
    <property type="molecule type" value="Genomic_DNA"/>
</dbReference>
<feature type="chain" id="PRO_5035916323" description="PT repeat" evidence="2">
    <location>
        <begin position="20"/>
        <end position="337"/>
    </location>
</feature>
<gene>
    <name evidence="3" type="ORF">PC117_g10559</name>
</gene>
<feature type="non-terminal residue" evidence="3">
    <location>
        <position position="337"/>
    </location>
</feature>
<evidence type="ECO:0000313" key="4">
    <source>
        <dbReference type="Proteomes" id="UP000736787"/>
    </source>
</evidence>
<dbReference type="VEuPathDB" id="FungiDB:PC110_g13504"/>
<reference evidence="3" key="1">
    <citation type="submission" date="2018-10" db="EMBL/GenBank/DDBJ databases">
        <title>Effector identification in a new, highly contiguous assembly of the strawberry crown rot pathogen Phytophthora cactorum.</title>
        <authorList>
            <person name="Armitage A.D."/>
            <person name="Nellist C.F."/>
            <person name="Bates H."/>
            <person name="Vickerstaff R.J."/>
            <person name="Harrison R.J."/>
        </authorList>
    </citation>
    <scope>NUCLEOTIDE SEQUENCE</scope>
    <source>
        <strain evidence="3">4040</strain>
    </source>
</reference>
<sequence>MQLPLVLGLAALGMQLATALDVSVCGDATYALSESRGALCSGAGAVPAGTACPLRGDVAVADCHNYLPSYLDGSCVAPEDAECRIVTESTWGCVLPSVGCGDGSSAPEATPAATMPTEEDRSCPTWEFDGEDDVVESIDTSSVFDGNDDYDESWFTQTTTVTELYDCGEVPVTTEAPATSAPETASPATQTPATASPATETPVTDSPSTATPVTEAPTTEPPVTESPVTDAPATETPEPSTETPSTTSPTPPGPTTEAPVTTGPTTTEPATEIPVTTSPTTPEPSTETPSTTSPTPPGPTTEAPVTTEPTTTEPTTEIPVTTSPTTPEPSTETPSTT</sequence>
<evidence type="ECO:0000256" key="1">
    <source>
        <dbReference type="SAM" id="MobiDB-lite"/>
    </source>
</evidence>
<feature type="region of interest" description="Disordered" evidence="1">
    <location>
        <begin position="176"/>
        <end position="337"/>
    </location>
</feature>
<organism evidence="3 4">
    <name type="scientific">Phytophthora cactorum</name>
    <dbReference type="NCBI Taxonomy" id="29920"/>
    <lineage>
        <taxon>Eukaryota</taxon>
        <taxon>Sar</taxon>
        <taxon>Stramenopiles</taxon>
        <taxon>Oomycota</taxon>
        <taxon>Peronosporomycetes</taxon>
        <taxon>Peronosporales</taxon>
        <taxon>Peronosporaceae</taxon>
        <taxon>Phytophthora</taxon>
    </lineage>
</organism>
<evidence type="ECO:0008006" key="5">
    <source>
        <dbReference type="Google" id="ProtNLM"/>
    </source>
</evidence>
<feature type="compositionally biased region" description="Low complexity" evidence="1">
    <location>
        <begin position="255"/>
        <end position="293"/>
    </location>
</feature>
<protein>
    <recommendedName>
        <fullName evidence="5">PT repeat</fullName>
    </recommendedName>
</protein>
<evidence type="ECO:0000313" key="3">
    <source>
        <dbReference type="EMBL" id="KAG2940337.1"/>
    </source>
</evidence>
<feature type="region of interest" description="Disordered" evidence="1">
    <location>
        <begin position="102"/>
        <end position="132"/>
    </location>
</feature>
<accession>A0A8T1DFJ1</accession>